<reference evidence="1" key="2">
    <citation type="submission" date="2022-03" db="EMBL/GenBank/DDBJ databases">
        <title>Draft title - Genomic analysis of global carrot germplasm unveils the trajectory of domestication and the origin of high carotenoid orange carrot.</title>
        <authorList>
            <person name="Iorizzo M."/>
            <person name="Ellison S."/>
            <person name="Senalik D."/>
            <person name="Macko-Podgorni A."/>
            <person name="Grzebelus D."/>
            <person name="Bostan H."/>
            <person name="Rolling W."/>
            <person name="Curaba J."/>
            <person name="Simon P."/>
        </authorList>
    </citation>
    <scope>NUCLEOTIDE SEQUENCE</scope>
    <source>
        <tissue evidence="1">Leaf</tissue>
    </source>
</reference>
<reference evidence="1" key="1">
    <citation type="journal article" date="2016" name="Nat. Genet.">
        <title>A high-quality carrot genome assembly provides new insights into carotenoid accumulation and asterid genome evolution.</title>
        <authorList>
            <person name="Iorizzo M."/>
            <person name="Ellison S."/>
            <person name="Senalik D."/>
            <person name="Zeng P."/>
            <person name="Satapoomin P."/>
            <person name="Huang J."/>
            <person name="Bowman M."/>
            <person name="Iovene M."/>
            <person name="Sanseverino W."/>
            <person name="Cavagnaro P."/>
            <person name="Yildiz M."/>
            <person name="Macko-Podgorni A."/>
            <person name="Moranska E."/>
            <person name="Grzebelus E."/>
            <person name="Grzebelus D."/>
            <person name="Ashrafi H."/>
            <person name="Zheng Z."/>
            <person name="Cheng S."/>
            <person name="Spooner D."/>
            <person name="Van Deynze A."/>
            <person name="Simon P."/>
        </authorList>
    </citation>
    <scope>NUCLEOTIDE SEQUENCE</scope>
    <source>
        <tissue evidence="1">Leaf</tissue>
    </source>
</reference>
<evidence type="ECO:0000313" key="2">
    <source>
        <dbReference type="Proteomes" id="UP000077755"/>
    </source>
</evidence>
<name>A0A175YPA8_DAUCS</name>
<evidence type="ECO:0000313" key="1">
    <source>
        <dbReference type="EMBL" id="WOH12036.1"/>
    </source>
</evidence>
<keyword evidence="2" id="KW-1185">Reference proteome</keyword>
<protein>
    <submittedName>
        <fullName evidence="1">Uncharacterized protein</fullName>
    </submittedName>
</protein>
<dbReference type="Gramene" id="KZM84662">
    <property type="protein sequence ID" value="KZM84662"/>
    <property type="gene ID" value="DCAR_027916"/>
</dbReference>
<dbReference type="Proteomes" id="UP000077755">
    <property type="component" value="Chromosome 8"/>
</dbReference>
<dbReference type="InterPro" id="IPR007493">
    <property type="entry name" value="DUF538"/>
</dbReference>
<dbReference type="Gene3D" id="2.30.240.10">
    <property type="entry name" value="At5g01610-like"/>
    <property type="match status" value="1"/>
</dbReference>
<dbReference type="InterPro" id="IPR036758">
    <property type="entry name" value="At5g01610-like"/>
</dbReference>
<dbReference type="OMA" id="VSYEPEM"/>
<accession>A0A175YPA8</accession>
<dbReference type="KEGG" id="dcr:108198278"/>
<dbReference type="SUPFAM" id="SSF141562">
    <property type="entry name" value="At5g01610-like"/>
    <property type="match status" value="1"/>
</dbReference>
<organism evidence="1 2">
    <name type="scientific">Daucus carota subsp. sativus</name>
    <name type="common">Carrot</name>
    <dbReference type="NCBI Taxonomy" id="79200"/>
    <lineage>
        <taxon>Eukaryota</taxon>
        <taxon>Viridiplantae</taxon>
        <taxon>Streptophyta</taxon>
        <taxon>Embryophyta</taxon>
        <taxon>Tracheophyta</taxon>
        <taxon>Spermatophyta</taxon>
        <taxon>Magnoliopsida</taxon>
        <taxon>eudicotyledons</taxon>
        <taxon>Gunneridae</taxon>
        <taxon>Pentapetalae</taxon>
        <taxon>asterids</taxon>
        <taxon>campanulids</taxon>
        <taxon>Apiales</taxon>
        <taxon>Apiaceae</taxon>
        <taxon>Apioideae</taxon>
        <taxon>Scandiceae</taxon>
        <taxon>Daucinae</taxon>
        <taxon>Daucus</taxon>
        <taxon>Daucus sect. Daucus</taxon>
    </lineage>
</organism>
<dbReference type="EMBL" id="CP093350">
    <property type="protein sequence ID" value="WOH12036.1"/>
    <property type="molecule type" value="Genomic_DNA"/>
</dbReference>
<sequence>MSSELIASHREGAIVVTGEEAIKQKAAELTKNAFLPSGLIPLGEIVEIGHNPTTGFFWTLRKKKLEHFNKKINKKSTFDTEVTAFIEERRMRKVTGVKSKELMLWVSITDIRIDDPASGKIIFTATAGITKTFLVSAFEDEEEEKKVEVEVEAETVEAVKEVSEPEKEEAEVKKVEEVEKVVEVKN</sequence>
<gene>
    <name evidence="1" type="ORF">DCAR_0831533</name>
</gene>
<dbReference type="Pfam" id="PF04398">
    <property type="entry name" value="DUF538"/>
    <property type="match status" value="1"/>
</dbReference>
<dbReference type="AlphaFoldDB" id="A0A175YPA8"/>
<dbReference type="PANTHER" id="PTHR31676:SF7">
    <property type="entry name" value="DUF538 DOMAIN-CONTAINING PROTEIN"/>
    <property type="match status" value="1"/>
</dbReference>
<dbReference type="PANTHER" id="PTHR31676">
    <property type="entry name" value="T31J12.3 PROTEIN-RELATED"/>
    <property type="match status" value="1"/>
</dbReference>
<proteinExistence type="predicted"/>